<reference evidence="16" key="1">
    <citation type="journal article" date="2019" name="Int. J. Syst. Evol. Microbiol.">
        <title>The Global Catalogue of Microorganisms (GCM) 10K type strain sequencing project: providing services to taxonomists for standard genome sequencing and annotation.</title>
        <authorList>
            <consortium name="The Broad Institute Genomics Platform"/>
            <consortium name="The Broad Institute Genome Sequencing Center for Infectious Disease"/>
            <person name="Wu L."/>
            <person name="Ma J."/>
        </authorList>
    </citation>
    <scope>NUCLEOTIDE SEQUENCE [LARGE SCALE GENOMIC DNA]</scope>
    <source>
        <strain evidence="16">CCUG 53519</strain>
    </source>
</reference>
<keyword evidence="6" id="KW-0228">DNA excision</keyword>
<comment type="caution">
    <text evidence="15">The sequence shown here is derived from an EMBL/GenBank/DDBJ whole genome shotgun (WGS) entry which is preliminary data.</text>
</comment>
<comment type="similarity">
    <text evidence="11">Belongs to the ABC transporter superfamily. UvrA family.</text>
</comment>
<keyword evidence="7 15" id="KW-0067">ATP-binding</keyword>
<evidence type="ECO:0000256" key="4">
    <source>
        <dbReference type="ARBA" id="ARBA00022741"/>
    </source>
</evidence>
<evidence type="ECO:0000256" key="6">
    <source>
        <dbReference type="ARBA" id="ARBA00022769"/>
    </source>
</evidence>
<evidence type="ECO:0000313" key="15">
    <source>
        <dbReference type="EMBL" id="MFD1127721.1"/>
    </source>
</evidence>
<dbReference type="InterPro" id="IPR017871">
    <property type="entry name" value="ABC_transporter-like_CS"/>
</dbReference>
<evidence type="ECO:0000256" key="11">
    <source>
        <dbReference type="ARBA" id="ARBA00038000"/>
    </source>
</evidence>
<protein>
    <recommendedName>
        <fullName evidence="12">UvrABC system protein A</fullName>
    </recommendedName>
    <alternativeName>
        <fullName evidence="13">Excinuclease ABC subunit A</fullName>
    </alternativeName>
</protein>
<dbReference type="Pfam" id="PF00005">
    <property type="entry name" value="ABC_tran"/>
    <property type="match status" value="1"/>
</dbReference>
<proteinExistence type="inferred from homology"/>
<dbReference type="PROSITE" id="PS00211">
    <property type="entry name" value="ABC_TRANSPORTER_1"/>
    <property type="match status" value="1"/>
</dbReference>
<organism evidence="15 16">
    <name type="scientific">Paenibacillus provencensis</name>
    <dbReference type="NCBI Taxonomy" id="441151"/>
    <lineage>
        <taxon>Bacteria</taxon>
        <taxon>Bacillati</taxon>
        <taxon>Bacillota</taxon>
        <taxon>Bacilli</taxon>
        <taxon>Bacillales</taxon>
        <taxon>Paenibacillaceae</taxon>
        <taxon>Paenibacillus</taxon>
    </lineage>
</organism>
<dbReference type="PROSITE" id="PS50893">
    <property type="entry name" value="ABC_TRANSPORTER_2"/>
    <property type="match status" value="2"/>
</dbReference>
<dbReference type="Gene3D" id="1.10.8.280">
    <property type="entry name" value="ABC transporter ATPase domain-like"/>
    <property type="match status" value="1"/>
</dbReference>
<evidence type="ECO:0000256" key="5">
    <source>
        <dbReference type="ARBA" id="ARBA00022763"/>
    </source>
</evidence>
<evidence type="ECO:0000256" key="8">
    <source>
        <dbReference type="ARBA" id="ARBA00022881"/>
    </source>
</evidence>
<accession>A0ABW3PT85</accession>
<evidence type="ECO:0000259" key="14">
    <source>
        <dbReference type="PROSITE" id="PS50893"/>
    </source>
</evidence>
<dbReference type="Proteomes" id="UP001597169">
    <property type="component" value="Unassembled WGS sequence"/>
</dbReference>
<dbReference type="SUPFAM" id="SSF52540">
    <property type="entry name" value="P-loop containing nucleoside triphosphate hydrolases"/>
    <property type="match status" value="2"/>
</dbReference>
<dbReference type="InterPro" id="IPR027417">
    <property type="entry name" value="P-loop_NTPase"/>
</dbReference>
<gene>
    <name evidence="15" type="ORF">ACFQ3J_05970</name>
</gene>
<keyword evidence="5" id="KW-0227">DNA damage</keyword>
<dbReference type="PANTHER" id="PTHR43152:SF2">
    <property type="entry name" value="DRUG RESISTANCE ABC TRANSPORTER"/>
    <property type="match status" value="1"/>
</dbReference>
<sequence length="751" mass="81918">MKEWNQEYIVLSGARENNLNDVSLRIPKRKITIFTGVSGSGKSSIVFDTIAAESTRLLNENFSMFVRNFLPRVPQPDTDAIENLSMAVIVDQKRLGGGSHSTMGTITDISPILRLLFSRVGQPHVGAAHMFSFNDPQGMCPECSGLGRKLGVNMKMAIDMSKSLSEGAIMLPDYSVNGWEWNMLIQSGDYDPDKKLSDYSEEELDHLLYSKARKVKLDFAGKATNVTVEGVIEKFTNKYIKQDVKTKSERTQKAVAPFISEGPCSSCHGARLSQATLSCRINELNIAEMSSMEVGELLKVIQNIEEPIAAPIVKSLTERLQHLVDIGLDYLTLDRETDTLSGGESQRVKMVKHLSGSLVDVTYIFDEPSVGLHPRDVHRLNELLLKLRDKGNTVIVVEHDPDVIKVADHIVDVGPYAGSRGGNIVYEGSYQGLLESNTLTGNHMKLPLQLKQDTRRPSGQLSIKDASLHNLKNVNVDIPAGILTVVTGVAGSGKSTLINDIFLSEHPDAIVIDQSAVGVSTRSNPATYTGIMDDVRKAFASANKVNQGLFSFNSKGACENCQGLGVVYTDLAFLDSVKLPCDVCGGKRFKEEVLEYKLNGQSIADVLAMTVEQALEFFELKEVVRKLQAMSDVGLNYVTLGQPLSTLSGGECQRIKLASELHKKGSIYVMDEPTTGLHMSDIGHLLAIMNRLVDAGNTVIVIEHNLGVISQADWIIDLGPDGGSKGGQIVYEGTPAQILHAEASITGKYLK</sequence>
<dbReference type="CDD" id="cd03270">
    <property type="entry name" value="ABC_UvrA_I"/>
    <property type="match status" value="1"/>
</dbReference>
<dbReference type="PANTHER" id="PTHR43152">
    <property type="entry name" value="UVRABC SYSTEM PROTEIN A"/>
    <property type="match status" value="1"/>
</dbReference>
<evidence type="ECO:0000256" key="12">
    <source>
        <dbReference type="ARBA" id="ARBA00039316"/>
    </source>
</evidence>
<dbReference type="SMART" id="SM00382">
    <property type="entry name" value="AAA"/>
    <property type="match status" value="2"/>
</dbReference>
<evidence type="ECO:0000256" key="7">
    <source>
        <dbReference type="ARBA" id="ARBA00022840"/>
    </source>
</evidence>
<evidence type="ECO:0000256" key="13">
    <source>
        <dbReference type="ARBA" id="ARBA00042156"/>
    </source>
</evidence>
<dbReference type="Gene3D" id="1.20.1580.10">
    <property type="entry name" value="ABC transporter ATPase like domain"/>
    <property type="match status" value="2"/>
</dbReference>
<dbReference type="EMBL" id="JBHTKX010000001">
    <property type="protein sequence ID" value="MFD1127721.1"/>
    <property type="molecule type" value="Genomic_DNA"/>
</dbReference>
<evidence type="ECO:0000256" key="10">
    <source>
        <dbReference type="ARBA" id="ARBA00023204"/>
    </source>
</evidence>
<keyword evidence="3" id="KW-0677">Repeat</keyword>
<keyword evidence="9" id="KW-0238">DNA-binding</keyword>
<dbReference type="InterPro" id="IPR003439">
    <property type="entry name" value="ABC_transporter-like_ATP-bd"/>
</dbReference>
<keyword evidence="2" id="KW-0963">Cytoplasm</keyword>
<dbReference type="Gene3D" id="3.40.50.300">
    <property type="entry name" value="P-loop containing nucleotide triphosphate hydrolases"/>
    <property type="match status" value="2"/>
</dbReference>
<dbReference type="GO" id="GO:0005524">
    <property type="term" value="F:ATP binding"/>
    <property type="evidence" value="ECO:0007669"/>
    <property type="project" value="UniProtKB-KW"/>
</dbReference>
<comment type="subcellular location">
    <subcellularLocation>
        <location evidence="1">Cytoplasm</location>
    </subcellularLocation>
</comment>
<name>A0ABW3PT85_9BACL</name>
<dbReference type="RefSeq" id="WP_251581501.1">
    <property type="nucleotide sequence ID" value="NZ_JBHTKX010000001.1"/>
</dbReference>
<keyword evidence="4" id="KW-0547">Nucleotide-binding</keyword>
<evidence type="ECO:0000256" key="1">
    <source>
        <dbReference type="ARBA" id="ARBA00004496"/>
    </source>
</evidence>
<evidence type="ECO:0000313" key="16">
    <source>
        <dbReference type="Proteomes" id="UP001597169"/>
    </source>
</evidence>
<keyword evidence="16" id="KW-1185">Reference proteome</keyword>
<evidence type="ECO:0000256" key="9">
    <source>
        <dbReference type="ARBA" id="ARBA00023125"/>
    </source>
</evidence>
<feature type="domain" description="ABC transporter" evidence="14">
    <location>
        <begin position="1"/>
        <end position="446"/>
    </location>
</feature>
<keyword evidence="8" id="KW-0267">Excision nuclease</keyword>
<keyword evidence="10" id="KW-0234">DNA repair</keyword>
<feature type="domain" description="ABC transporter" evidence="14">
    <location>
        <begin position="448"/>
        <end position="751"/>
    </location>
</feature>
<evidence type="ECO:0000256" key="3">
    <source>
        <dbReference type="ARBA" id="ARBA00022737"/>
    </source>
</evidence>
<evidence type="ECO:0000256" key="2">
    <source>
        <dbReference type="ARBA" id="ARBA00022490"/>
    </source>
</evidence>
<dbReference type="InterPro" id="IPR003593">
    <property type="entry name" value="AAA+_ATPase"/>
</dbReference>